<comment type="caution">
    <text evidence="2">The sequence shown here is derived from an EMBL/GenBank/DDBJ whole genome shotgun (WGS) entry which is preliminary data.</text>
</comment>
<dbReference type="Proteomes" id="UP000289738">
    <property type="component" value="Chromosome B06"/>
</dbReference>
<feature type="region of interest" description="Disordered" evidence="1">
    <location>
        <begin position="1"/>
        <end position="25"/>
    </location>
</feature>
<dbReference type="AlphaFoldDB" id="A0A444YTD1"/>
<organism evidence="2 3">
    <name type="scientific">Arachis hypogaea</name>
    <name type="common">Peanut</name>
    <dbReference type="NCBI Taxonomy" id="3818"/>
    <lineage>
        <taxon>Eukaryota</taxon>
        <taxon>Viridiplantae</taxon>
        <taxon>Streptophyta</taxon>
        <taxon>Embryophyta</taxon>
        <taxon>Tracheophyta</taxon>
        <taxon>Spermatophyta</taxon>
        <taxon>Magnoliopsida</taxon>
        <taxon>eudicotyledons</taxon>
        <taxon>Gunneridae</taxon>
        <taxon>Pentapetalae</taxon>
        <taxon>rosids</taxon>
        <taxon>fabids</taxon>
        <taxon>Fabales</taxon>
        <taxon>Fabaceae</taxon>
        <taxon>Papilionoideae</taxon>
        <taxon>50 kb inversion clade</taxon>
        <taxon>dalbergioids sensu lato</taxon>
        <taxon>Dalbergieae</taxon>
        <taxon>Pterocarpus clade</taxon>
        <taxon>Arachis</taxon>
    </lineage>
</organism>
<protein>
    <submittedName>
        <fullName evidence="2">Uncharacterized protein</fullName>
    </submittedName>
</protein>
<feature type="compositionally biased region" description="Polar residues" evidence="1">
    <location>
        <begin position="9"/>
        <end position="25"/>
    </location>
</feature>
<evidence type="ECO:0000256" key="1">
    <source>
        <dbReference type="SAM" id="MobiDB-lite"/>
    </source>
</evidence>
<name>A0A444YTD1_ARAHY</name>
<gene>
    <name evidence="2" type="ORF">Ahy_B06g085059</name>
</gene>
<accession>A0A444YTD1</accession>
<evidence type="ECO:0000313" key="2">
    <source>
        <dbReference type="EMBL" id="RYR05182.1"/>
    </source>
</evidence>
<dbReference type="EMBL" id="SDMP01000016">
    <property type="protein sequence ID" value="RYR05182.1"/>
    <property type="molecule type" value="Genomic_DNA"/>
</dbReference>
<sequence length="165" mass="18120">MAGEILNANGGSSTNDSVPVVAQTSDVTSRSKSVVVSESGFGPPIRFGGASGVNNVQMPQQLPEFSRDANVGSISNASNLVAAFRQHVEESHHDLVNLKIQKVTKILNPLMADHEMKFDRLARQVKRIARIVDYDEGERQNARGTNEDFENLFQNENDLRGRENA</sequence>
<proteinExistence type="predicted"/>
<evidence type="ECO:0000313" key="3">
    <source>
        <dbReference type="Proteomes" id="UP000289738"/>
    </source>
</evidence>
<reference evidence="2 3" key="1">
    <citation type="submission" date="2019-01" db="EMBL/GenBank/DDBJ databases">
        <title>Sequencing of cultivated peanut Arachis hypogaea provides insights into genome evolution and oil improvement.</title>
        <authorList>
            <person name="Chen X."/>
        </authorList>
    </citation>
    <scope>NUCLEOTIDE SEQUENCE [LARGE SCALE GENOMIC DNA]</scope>
    <source>
        <strain evidence="3">cv. Fuhuasheng</strain>
        <tissue evidence="2">Leaves</tissue>
    </source>
</reference>
<keyword evidence="3" id="KW-1185">Reference proteome</keyword>